<dbReference type="Pfam" id="PF21530">
    <property type="entry name" value="Pif1_2B_dom"/>
    <property type="match status" value="1"/>
</dbReference>
<dbReference type="InterPro" id="IPR049163">
    <property type="entry name" value="Pif1-like_2B_dom"/>
</dbReference>
<organism evidence="2">
    <name type="scientific">Tanacetum cinerariifolium</name>
    <name type="common">Dalmatian daisy</name>
    <name type="synonym">Chrysanthemum cinerariifolium</name>
    <dbReference type="NCBI Taxonomy" id="118510"/>
    <lineage>
        <taxon>Eukaryota</taxon>
        <taxon>Viridiplantae</taxon>
        <taxon>Streptophyta</taxon>
        <taxon>Embryophyta</taxon>
        <taxon>Tracheophyta</taxon>
        <taxon>Spermatophyta</taxon>
        <taxon>Magnoliopsida</taxon>
        <taxon>eudicotyledons</taxon>
        <taxon>Gunneridae</taxon>
        <taxon>Pentapetalae</taxon>
        <taxon>asterids</taxon>
        <taxon>campanulids</taxon>
        <taxon>Asterales</taxon>
        <taxon>Asteraceae</taxon>
        <taxon>Asteroideae</taxon>
        <taxon>Anthemideae</taxon>
        <taxon>Anthemidinae</taxon>
        <taxon>Tanacetum</taxon>
    </lineage>
</organism>
<feature type="domain" description="DNA helicase Pif1-like 2B" evidence="1">
    <location>
        <begin position="135"/>
        <end position="174"/>
    </location>
</feature>
<proteinExistence type="predicted"/>
<protein>
    <recommendedName>
        <fullName evidence="1">DNA helicase Pif1-like 2B domain-containing protein</fullName>
    </recommendedName>
</protein>
<dbReference type="AlphaFoldDB" id="A0A6L2NKN4"/>
<evidence type="ECO:0000259" key="1">
    <source>
        <dbReference type="Pfam" id="PF21530"/>
    </source>
</evidence>
<dbReference type="EMBL" id="BKCJ010009400">
    <property type="protein sequence ID" value="GEU86776.1"/>
    <property type="molecule type" value="Genomic_DNA"/>
</dbReference>
<dbReference type="PANTHER" id="PTHR10492">
    <property type="match status" value="1"/>
</dbReference>
<sequence>MRINEYTANGGIDTTKHEFNQWVLAVGDGTLPTKMKEGEDEPTWIDIPEKFLIKTWECPIRKIVEETYPDFNTGHTNDEYLKVRAIQTPRNDDADTINEFMFKQLPGESGTYNSADEVCMASTDNIYQHQPYPIEFLNSLNFLGMPPHESHLKKELPIMLLRNLNLCQGLCNGTD</sequence>
<reference evidence="2" key="1">
    <citation type="journal article" date="2019" name="Sci. Rep.">
        <title>Draft genome of Tanacetum cinerariifolium, the natural source of mosquito coil.</title>
        <authorList>
            <person name="Yamashiro T."/>
            <person name="Shiraishi A."/>
            <person name="Satake H."/>
            <person name="Nakayama K."/>
        </authorList>
    </citation>
    <scope>NUCLEOTIDE SEQUENCE</scope>
</reference>
<comment type="caution">
    <text evidence="2">The sequence shown here is derived from an EMBL/GenBank/DDBJ whole genome shotgun (WGS) entry which is preliminary data.</text>
</comment>
<evidence type="ECO:0000313" key="2">
    <source>
        <dbReference type="EMBL" id="GEU86776.1"/>
    </source>
</evidence>
<accession>A0A6L2NKN4</accession>
<name>A0A6L2NKN4_TANCI</name>
<gene>
    <name evidence="2" type="ORF">Tci_058754</name>
</gene>
<dbReference type="PANTHER" id="PTHR10492:SF90">
    <property type="entry name" value="ATP-DEPENDENT DNA HELICASE"/>
    <property type="match status" value="1"/>
</dbReference>